<accession>A0A427KLI1</accession>
<proteinExistence type="predicted"/>
<sequence length="165" mass="18266">MAVPVHLFLTNDGGTMIRGSCDVANREGSIELRGLQHNLSLPTDSATGKVTGTRQHSPFQFTKELDSSSPYLFNAAATGQTLKTAEFKFYHINYSGQEEEYYRITLENVKVISVSPVMYDTRGCPGTGHMEEVAFNYEKITHLYKDGNLLAHDAWNERPTSGSAA</sequence>
<protein>
    <submittedName>
        <fullName evidence="1">Type VI secretion system tube protein Hcp</fullName>
    </submittedName>
</protein>
<gene>
    <name evidence="1" type="ORF">EGK68_12265</name>
</gene>
<dbReference type="Pfam" id="PF05638">
    <property type="entry name" value="T6SS_HCP"/>
    <property type="match status" value="1"/>
</dbReference>
<dbReference type="InterPro" id="IPR036624">
    <property type="entry name" value="Hcp1-lik_sf"/>
</dbReference>
<dbReference type="PANTHER" id="PTHR34319">
    <property type="entry name" value="MAJOR EXPORTED PROTEIN"/>
    <property type="match status" value="1"/>
</dbReference>
<evidence type="ECO:0000313" key="1">
    <source>
        <dbReference type="EMBL" id="RSB30449.1"/>
    </source>
</evidence>
<organism evidence="1 2">
    <name type="scientific">Enterobacter cloacae</name>
    <dbReference type="NCBI Taxonomy" id="550"/>
    <lineage>
        <taxon>Bacteria</taxon>
        <taxon>Pseudomonadati</taxon>
        <taxon>Pseudomonadota</taxon>
        <taxon>Gammaproteobacteria</taxon>
        <taxon>Enterobacterales</taxon>
        <taxon>Enterobacteriaceae</taxon>
        <taxon>Enterobacter</taxon>
        <taxon>Enterobacter cloacae complex</taxon>
    </lineage>
</organism>
<dbReference type="NCBIfam" id="TIGR03344">
    <property type="entry name" value="VI_effect_Hcp1"/>
    <property type="match status" value="1"/>
</dbReference>
<evidence type="ECO:0000313" key="2">
    <source>
        <dbReference type="Proteomes" id="UP000275321"/>
    </source>
</evidence>
<dbReference type="EMBL" id="RHWT01000014">
    <property type="protein sequence ID" value="RSB30449.1"/>
    <property type="molecule type" value="Genomic_DNA"/>
</dbReference>
<comment type="caution">
    <text evidence="1">The sequence shown here is derived from an EMBL/GenBank/DDBJ whole genome shotgun (WGS) entry which is preliminary data.</text>
</comment>
<dbReference type="SUPFAM" id="SSF141452">
    <property type="entry name" value="Hcp1-like"/>
    <property type="match status" value="1"/>
</dbReference>
<name>A0A427KLI1_ENTCL</name>
<dbReference type="Proteomes" id="UP000275321">
    <property type="component" value="Unassembled WGS sequence"/>
</dbReference>
<dbReference type="PANTHER" id="PTHR34319:SF6">
    <property type="entry name" value="MAJOR EXPORTED PROTEIN"/>
    <property type="match status" value="1"/>
</dbReference>
<dbReference type="RefSeq" id="WP_125365212.1">
    <property type="nucleotide sequence ID" value="NZ_RHWT01000014.1"/>
</dbReference>
<dbReference type="AlphaFoldDB" id="A0A427KLI1"/>
<dbReference type="InterPro" id="IPR052947">
    <property type="entry name" value="T6SS_Hcp1_domain"/>
</dbReference>
<dbReference type="Gene3D" id="2.30.110.20">
    <property type="entry name" value="Hcp1-like"/>
    <property type="match status" value="1"/>
</dbReference>
<reference evidence="1 2" key="1">
    <citation type="submission" date="2018-10" db="EMBL/GenBank/DDBJ databases">
        <title>Transmission dynamics of multidrug resistant bacteria on intensive care unit surfaces.</title>
        <authorList>
            <person name="D'Souza A.W."/>
            <person name="Potter R.F."/>
            <person name="Wallace M."/>
            <person name="Shupe A."/>
            <person name="Patel S."/>
            <person name="Sun S."/>
            <person name="Gul D."/>
            <person name="Kwon J.H."/>
            <person name="Andleeb S."/>
            <person name="Burnham C.-A.D."/>
            <person name="Dantas G."/>
        </authorList>
    </citation>
    <scope>NUCLEOTIDE SEQUENCE [LARGE SCALE GENOMIC DNA]</scope>
    <source>
        <strain evidence="1 2">EC_073</strain>
    </source>
</reference>
<dbReference type="InterPro" id="IPR008514">
    <property type="entry name" value="T6SS_Hcp"/>
</dbReference>